<sequence>MKASASSEPQRGVEAGNRAPKVNKACVPCRLRKVKCDAAVVGLPCSSCKAQQRVDDCTPLIRKGRSRKGGHVPATPNQAHTSESPATRRQSDRRSENQLQAHPTPNSLVHQSPGQNEPDLLYLRILNDAVEETPTSGHSMSNAPLGEQISKAKLSQLDDIDREYLAKKGVFDLPPPQHLDIFVKTYFDHVHPFCAVISRVDFVRRYKSGDYSLLLLSVILATSSIHAPADLLSACGFNSRSAAQEVFFSRARLLYDFAAEDDPILTLQACIVLTLVILDHPTDQDFGYWFHNAVSLATKLNVRDIVFEKAKPRRELKVYNRVWWALDFLDIFHVSINPRRSRLLGNGLSSAFKLDDDWEDEDVSADSSGLLSPVTPQHKAAPFVLTELARTFEECLAVVKKRQQQDPGQTMHPLDAWRNSLASKMHIDEQPRVNVHYLNIQAMSYRFECILCRLIRRTWPLPGHANWREWAKTRLRSAIMELDTIMMRVLASGTLYNFPIPFVTIIPALLALHIESALDPTETDLVRSMSRISLSQTMLLIKEGREIPVLKRALPVFEEILASNKLSTHLEAQDNNLTYASTSPHIQVNSGLPQMEQWQNNPSLDVDFLGFDFFDDWQQFAPLDFST</sequence>
<dbReference type="GO" id="GO:0006351">
    <property type="term" value="P:DNA-templated transcription"/>
    <property type="evidence" value="ECO:0007669"/>
    <property type="project" value="InterPro"/>
</dbReference>
<feature type="domain" description="Zn(2)-C6 fungal-type" evidence="4">
    <location>
        <begin position="25"/>
        <end position="58"/>
    </location>
</feature>
<keyword evidence="6" id="KW-1185">Reference proteome</keyword>
<dbReference type="GeneID" id="54479707"/>
<gene>
    <name evidence="5" type="ORF">BDY17DRAFT_78914</name>
</gene>
<dbReference type="PROSITE" id="PS50048">
    <property type="entry name" value="ZN2_CY6_FUNGAL_2"/>
    <property type="match status" value="1"/>
</dbReference>
<dbReference type="GO" id="GO:0003677">
    <property type="term" value="F:DNA binding"/>
    <property type="evidence" value="ECO:0007669"/>
    <property type="project" value="InterPro"/>
</dbReference>
<dbReference type="GO" id="GO:0000981">
    <property type="term" value="F:DNA-binding transcription factor activity, RNA polymerase II-specific"/>
    <property type="evidence" value="ECO:0007669"/>
    <property type="project" value="InterPro"/>
</dbReference>
<keyword evidence="2" id="KW-0539">Nucleus</keyword>
<feature type="region of interest" description="Disordered" evidence="3">
    <location>
        <begin position="61"/>
        <end position="114"/>
    </location>
</feature>
<dbReference type="GO" id="GO:0008270">
    <property type="term" value="F:zinc ion binding"/>
    <property type="evidence" value="ECO:0007669"/>
    <property type="project" value="InterPro"/>
</dbReference>
<proteinExistence type="predicted"/>
<dbReference type="InterPro" id="IPR052761">
    <property type="entry name" value="Fungal_Detox/Toxin_TFs"/>
</dbReference>
<evidence type="ECO:0000256" key="1">
    <source>
        <dbReference type="ARBA" id="ARBA00022723"/>
    </source>
</evidence>
<dbReference type="Proteomes" id="UP000799767">
    <property type="component" value="Unassembled WGS sequence"/>
</dbReference>
<dbReference type="AlphaFoldDB" id="A0A6A6Q2F3"/>
<dbReference type="CDD" id="cd00067">
    <property type="entry name" value="GAL4"/>
    <property type="match status" value="1"/>
</dbReference>
<protein>
    <recommendedName>
        <fullName evidence="4">Zn(2)-C6 fungal-type domain-containing protein</fullName>
    </recommendedName>
</protein>
<evidence type="ECO:0000256" key="3">
    <source>
        <dbReference type="SAM" id="MobiDB-lite"/>
    </source>
</evidence>
<dbReference type="SUPFAM" id="SSF57701">
    <property type="entry name" value="Zn2/Cys6 DNA-binding domain"/>
    <property type="match status" value="1"/>
</dbReference>
<dbReference type="SMART" id="SM00066">
    <property type="entry name" value="GAL4"/>
    <property type="match status" value="1"/>
</dbReference>
<dbReference type="PANTHER" id="PTHR47425:SF2">
    <property type="entry name" value="FARB-RELATED"/>
    <property type="match status" value="1"/>
</dbReference>
<dbReference type="OrthoDB" id="5121955at2759"/>
<dbReference type="EMBL" id="MU001632">
    <property type="protein sequence ID" value="KAF2486432.1"/>
    <property type="molecule type" value="Genomic_DNA"/>
</dbReference>
<dbReference type="InterPro" id="IPR001138">
    <property type="entry name" value="Zn2Cys6_DnaBD"/>
</dbReference>
<dbReference type="CDD" id="cd12148">
    <property type="entry name" value="fungal_TF_MHR"/>
    <property type="match status" value="1"/>
</dbReference>
<name>A0A6A6Q2F3_9PEZI</name>
<evidence type="ECO:0000313" key="5">
    <source>
        <dbReference type="EMBL" id="KAF2486432.1"/>
    </source>
</evidence>
<dbReference type="PROSITE" id="PS00463">
    <property type="entry name" value="ZN2_CY6_FUNGAL_1"/>
    <property type="match status" value="1"/>
</dbReference>
<dbReference type="InterPro" id="IPR007219">
    <property type="entry name" value="XnlR_reg_dom"/>
</dbReference>
<dbReference type="PANTHER" id="PTHR47425">
    <property type="entry name" value="FARB-RELATED"/>
    <property type="match status" value="1"/>
</dbReference>
<organism evidence="5 6">
    <name type="scientific">Neohortaea acidophila</name>
    <dbReference type="NCBI Taxonomy" id="245834"/>
    <lineage>
        <taxon>Eukaryota</taxon>
        <taxon>Fungi</taxon>
        <taxon>Dikarya</taxon>
        <taxon>Ascomycota</taxon>
        <taxon>Pezizomycotina</taxon>
        <taxon>Dothideomycetes</taxon>
        <taxon>Dothideomycetidae</taxon>
        <taxon>Mycosphaerellales</taxon>
        <taxon>Teratosphaeriaceae</taxon>
        <taxon>Neohortaea</taxon>
    </lineage>
</organism>
<keyword evidence="1" id="KW-0479">Metal-binding</keyword>
<dbReference type="Pfam" id="PF00172">
    <property type="entry name" value="Zn_clus"/>
    <property type="match status" value="1"/>
</dbReference>
<dbReference type="Gene3D" id="4.10.240.10">
    <property type="entry name" value="Zn(2)-C6 fungal-type DNA-binding domain"/>
    <property type="match status" value="1"/>
</dbReference>
<accession>A0A6A6Q2F3</accession>
<reference evidence="5" key="1">
    <citation type="journal article" date="2020" name="Stud. Mycol.">
        <title>101 Dothideomycetes genomes: a test case for predicting lifestyles and emergence of pathogens.</title>
        <authorList>
            <person name="Haridas S."/>
            <person name="Albert R."/>
            <person name="Binder M."/>
            <person name="Bloem J."/>
            <person name="Labutti K."/>
            <person name="Salamov A."/>
            <person name="Andreopoulos B."/>
            <person name="Baker S."/>
            <person name="Barry K."/>
            <person name="Bills G."/>
            <person name="Bluhm B."/>
            <person name="Cannon C."/>
            <person name="Castanera R."/>
            <person name="Culley D."/>
            <person name="Daum C."/>
            <person name="Ezra D."/>
            <person name="Gonzalez J."/>
            <person name="Henrissat B."/>
            <person name="Kuo A."/>
            <person name="Liang C."/>
            <person name="Lipzen A."/>
            <person name="Lutzoni F."/>
            <person name="Magnuson J."/>
            <person name="Mondo S."/>
            <person name="Nolan M."/>
            <person name="Ohm R."/>
            <person name="Pangilinan J."/>
            <person name="Park H.-J."/>
            <person name="Ramirez L."/>
            <person name="Alfaro M."/>
            <person name="Sun H."/>
            <person name="Tritt A."/>
            <person name="Yoshinaga Y."/>
            <person name="Zwiers L.-H."/>
            <person name="Turgeon B."/>
            <person name="Goodwin S."/>
            <person name="Spatafora J."/>
            <person name="Crous P."/>
            <person name="Grigoriev I."/>
        </authorList>
    </citation>
    <scope>NUCLEOTIDE SEQUENCE</scope>
    <source>
        <strain evidence="5">CBS 113389</strain>
    </source>
</reference>
<dbReference type="Pfam" id="PF04082">
    <property type="entry name" value="Fungal_trans"/>
    <property type="match status" value="1"/>
</dbReference>
<feature type="compositionally biased region" description="Polar residues" evidence="3">
    <location>
        <begin position="75"/>
        <end position="88"/>
    </location>
</feature>
<feature type="compositionally biased region" description="Polar residues" evidence="3">
    <location>
        <begin position="97"/>
        <end position="114"/>
    </location>
</feature>
<evidence type="ECO:0000259" key="4">
    <source>
        <dbReference type="PROSITE" id="PS50048"/>
    </source>
</evidence>
<dbReference type="RefSeq" id="XP_033593001.1">
    <property type="nucleotide sequence ID" value="XM_033738706.1"/>
</dbReference>
<evidence type="ECO:0000256" key="2">
    <source>
        <dbReference type="ARBA" id="ARBA00023242"/>
    </source>
</evidence>
<evidence type="ECO:0000313" key="6">
    <source>
        <dbReference type="Proteomes" id="UP000799767"/>
    </source>
</evidence>
<dbReference type="InterPro" id="IPR036864">
    <property type="entry name" value="Zn2-C6_fun-type_DNA-bd_sf"/>
</dbReference>